<proteinExistence type="predicted"/>
<dbReference type="OrthoDB" id="3143640at2759"/>
<evidence type="ECO:0000313" key="1">
    <source>
        <dbReference type="EMBL" id="TFK30443.1"/>
    </source>
</evidence>
<sequence length="156" mass="17482">MLSMYSQSTPFTDNFQTRMKTQDSHISSLTLSSFQDAIEPFTKQVLKRHETSTRLLCTIPTWGSSPDNCWDLHDLQNLRSKFLVFVHELLKSLQEAGMEASYSLAPSSSCQGIICALPSNISLNRVVIDEVEKIRQTKSESVLLLETQAGPCLIIS</sequence>
<reference evidence="1 2" key="1">
    <citation type="journal article" date="2019" name="Nat. Ecol. Evol.">
        <title>Megaphylogeny resolves global patterns of mushroom evolution.</title>
        <authorList>
            <person name="Varga T."/>
            <person name="Krizsan K."/>
            <person name="Foldi C."/>
            <person name="Dima B."/>
            <person name="Sanchez-Garcia M."/>
            <person name="Sanchez-Ramirez S."/>
            <person name="Szollosi G.J."/>
            <person name="Szarkandi J.G."/>
            <person name="Papp V."/>
            <person name="Albert L."/>
            <person name="Andreopoulos W."/>
            <person name="Angelini C."/>
            <person name="Antonin V."/>
            <person name="Barry K.W."/>
            <person name="Bougher N.L."/>
            <person name="Buchanan P."/>
            <person name="Buyck B."/>
            <person name="Bense V."/>
            <person name="Catcheside P."/>
            <person name="Chovatia M."/>
            <person name="Cooper J."/>
            <person name="Damon W."/>
            <person name="Desjardin D."/>
            <person name="Finy P."/>
            <person name="Geml J."/>
            <person name="Haridas S."/>
            <person name="Hughes K."/>
            <person name="Justo A."/>
            <person name="Karasinski D."/>
            <person name="Kautmanova I."/>
            <person name="Kiss B."/>
            <person name="Kocsube S."/>
            <person name="Kotiranta H."/>
            <person name="LaButti K.M."/>
            <person name="Lechner B.E."/>
            <person name="Liimatainen K."/>
            <person name="Lipzen A."/>
            <person name="Lukacs Z."/>
            <person name="Mihaltcheva S."/>
            <person name="Morgado L.N."/>
            <person name="Niskanen T."/>
            <person name="Noordeloos M.E."/>
            <person name="Ohm R.A."/>
            <person name="Ortiz-Santana B."/>
            <person name="Ovrebo C."/>
            <person name="Racz N."/>
            <person name="Riley R."/>
            <person name="Savchenko A."/>
            <person name="Shiryaev A."/>
            <person name="Soop K."/>
            <person name="Spirin V."/>
            <person name="Szebenyi C."/>
            <person name="Tomsovsky M."/>
            <person name="Tulloss R.E."/>
            <person name="Uehling J."/>
            <person name="Grigoriev I.V."/>
            <person name="Vagvolgyi C."/>
            <person name="Papp T."/>
            <person name="Martin F.M."/>
            <person name="Miettinen O."/>
            <person name="Hibbett D.S."/>
            <person name="Nagy L.G."/>
        </authorList>
    </citation>
    <scope>NUCLEOTIDE SEQUENCE [LARGE SCALE GENOMIC DNA]</scope>
    <source>
        <strain evidence="1 2">CBS 121175</strain>
    </source>
</reference>
<name>A0A5C3LDA4_COPMA</name>
<dbReference type="Proteomes" id="UP000307440">
    <property type="component" value="Unassembled WGS sequence"/>
</dbReference>
<accession>A0A5C3LDA4</accession>
<evidence type="ECO:0000313" key="2">
    <source>
        <dbReference type="Proteomes" id="UP000307440"/>
    </source>
</evidence>
<dbReference type="AlphaFoldDB" id="A0A5C3LDA4"/>
<gene>
    <name evidence="1" type="ORF">FA15DRAFT_662396</name>
</gene>
<dbReference type="EMBL" id="ML210146">
    <property type="protein sequence ID" value="TFK30443.1"/>
    <property type="molecule type" value="Genomic_DNA"/>
</dbReference>
<keyword evidence="2" id="KW-1185">Reference proteome</keyword>
<organism evidence="1 2">
    <name type="scientific">Coprinopsis marcescibilis</name>
    <name type="common">Agaric fungus</name>
    <name type="synonym">Psathyrella marcescibilis</name>
    <dbReference type="NCBI Taxonomy" id="230819"/>
    <lineage>
        <taxon>Eukaryota</taxon>
        <taxon>Fungi</taxon>
        <taxon>Dikarya</taxon>
        <taxon>Basidiomycota</taxon>
        <taxon>Agaricomycotina</taxon>
        <taxon>Agaricomycetes</taxon>
        <taxon>Agaricomycetidae</taxon>
        <taxon>Agaricales</taxon>
        <taxon>Agaricineae</taxon>
        <taxon>Psathyrellaceae</taxon>
        <taxon>Coprinopsis</taxon>
    </lineage>
</organism>
<protein>
    <submittedName>
        <fullName evidence="1">Uncharacterized protein</fullName>
    </submittedName>
</protein>